<dbReference type="RefSeq" id="WP_012134617.1">
    <property type="nucleotide sequence ID" value="NC_009792.1"/>
</dbReference>
<dbReference type="CDD" id="cd00075">
    <property type="entry name" value="HATPase"/>
    <property type="match status" value="1"/>
</dbReference>
<dbReference type="SUPFAM" id="SSF103190">
    <property type="entry name" value="Sensory domain-like"/>
    <property type="match status" value="1"/>
</dbReference>
<dbReference type="GeneID" id="45137521"/>
<dbReference type="InterPro" id="IPR017055">
    <property type="entry name" value="Sig_transdc_His_kinase_DctB"/>
</dbReference>
<keyword evidence="5" id="KW-0597">Phosphoprotein</keyword>
<reference evidence="17 18" key="1">
    <citation type="submission" date="2007-08" db="EMBL/GenBank/DDBJ databases">
        <authorList>
            <consortium name="The Citrobacter koseri Genome Sequencing Project"/>
            <person name="McClelland M."/>
            <person name="Sanderson E.K."/>
            <person name="Porwollik S."/>
            <person name="Spieth J."/>
            <person name="Clifton W.S."/>
            <person name="Latreille P."/>
            <person name="Courtney L."/>
            <person name="Wang C."/>
            <person name="Pepin K."/>
            <person name="Bhonagiri V."/>
            <person name="Nash W."/>
            <person name="Johnson M."/>
            <person name="Thiruvilangam P."/>
            <person name="Wilson R."/>
        </authorList>
    </citation>
    <scope>NUCLEOTIDE SEQUENCE [LARGE SCALE GENOMIC DNA]</scope>
    <source>
        <strain evidence="18">ATCC BAA-895 / CDC 4225-83 / SGSC4696</strain>
    </source>
</reference>
<evidence type="ECO:0000256" key="7">
    <source>
        <dbReference type="ARBA" id="ARBA00022692"/>
    </source>
</evidence>
<name>A8AN59_CITK8</name>
<dbReference type="AlphaFoldDB" id="A8AN59"/>
<evidence type="ECO:0000256" key="14">
    <source>
        <dbReference type="SAM" id="Coils"/>
    </source>
</evidence>
<evidence type="ECO:0000256" key="6">
    <source>
        <dbReference type="ARBA" id="ARBA00022679"/>
    </source>
</evidence>
<dbReference type="CDD" id="cd12914">
    <property type="entry name" value="PDC1_DGC_like"/>
    <property type="match status" value="1"/>
</dbReference>
<dbReference type="HOGENOM" id="CLU_000445_94_2_6"/>
<dbReference type="PANTHER" id="PTHR43065:SF46">
    <property type="entry name" value="C4-DICARBOXYLATE TRANSPORT SENSOR PROTEIN DCTB"/>
    <property type="match status" value="1"/>
</dbReference>
<organism evidence="17 18">
    <name type="scientific">Citrobacter koseri (strain ATCC BAA-895 / CDC 4225-83 / SGSC4696)</name>
    <dbReference type="NCBI Taxonomy" id="290338"/>
    <lineage>
        <taxon>Bacteria</taxon>
        <taxon>Pseudomonadati</taxon>
        <taxon>Pseudomonadota</taxon>
        <taxon>Gammaproteobacteria</taxon>
        <taxon>Enterobacterales</taxon>
        <taxon>Enterobacteriaceae</taxon>
        <taxon>Citrobacter</taxon>
    </lineage>
</organism>
<dbReference type="Gene3D" id="6.10.250.3020">
    <property type="match status" value="1"/>
</dbReference>
<keyword evidence="11 15" id="KW-1133">Transmembrane helix</keyword>
<keyword evidence="13 15" id="KW-0472">Membrane</keyword>
<dbReference type="InterPro" id="IPR036890">
    <property type="entry name" value="HATPase_C_sf"/>
</dbReference>
<dbReference type="EC" id="2.7.13.3" evidence="3"/>
<evidence type="ECO:0000256" key="5">
    <source>
        <dbReference type="ARBA" id="ARBA00022553"/>
    </source>
</evidence>
<feature type="transmembrane region" description="Helical" evidence="15">
    <location>
        <begin position="17"/>
        <end position="34"/>
    </location>
</feature>
<evidence type="ECO:0000256" key="11">
    <source>
        <dbReference type="ARBA" id="ARBA00022989"/>
    </source>
</evidence>
<keyword evidence="12" id="KW-0902">Two-component regulatory system</keyword>
<evidence type="ECO:0000256" key="15">
    <source>
        <dbReference type="SAM" id="Phobius"/>
    </source>
</evidence>
<feature type="transmembrane region" description="Helical" evidence="15">
    <location>
        <begin position="295"/>
        <end position="320"/>
    </location>
</feature>
<dbReference type="EMBL" id="CP000822">
    <property type="protein sequence ID" value="ABV14922.1"/>
    <property type="molecule type" value="Genomic_DNA"/>
</dbReference>
<dbReference type="GO" id="GO:0000155">
    <property type="term" value="F:phosphorelay sensor kinase activity"/>
    <property type="evidence" value="ECO:0007669"/>
    <property type="project" value="InterPro"/>
</dbReference>
<keyword evidence="6" id="KW-0808">Transferase</keyword>
<dbReference type="PROSITE" id="PS50109">
    <property type="entry name" value="HIS_KIN"/>
    <property type="match status" value="1"/>
</dbReference>
<evidence type="ECO:0000256" key="1">
    <source>
        <dbReference type="ARBA" id="ARBA00000085"/>
    </source>
</evidence>
<dbReference type="InterPro" id="IPR033479">
    <property type="entry name" value="dCache_1"/>
</dbReference>
<comment type="catalytic activity">
    <reaction evidence="1">
        <text>ATP + protein L-histidine = ADP + protein N-phospho-L-histidine.</text>
        <dbReference type="EC" id="2.7.13.3"/>
    </reaction>
</comment>
<dbReference type="PANTHER" id="PTHR43065">
    <property type="entry name" value="SENSOR HISTIDINE KINASE"/>
    <property type="match status" value="1"/>
</dbReference>
<dbReference type="SUPFAM" id="SSF55874">
    <property type="entry name" value="ATPase domain of HSP90 chaperone/DNA topoisomerase II/histidine kinase"/>
    <property type="match status" value="1"/>
</dbReference>
<evidence type="ECO:0000256" key="13">
    <source>
        <dbReference type="ARBA" id="ARBA00023136"/>
    </source>
</evidence>
<evidence type="ECO:0000256" key="12">
    <source>
        <dbReference type="ARBA" id="ARBA00023012"/>
    </source>
</evidence>
<feature type="domain" description="Histidine kinase" evidence="16">
    <location>
        <begin position="391"/>
        <end position="602"/>
    </location>
</feature>
<dbReference type="SUPFAM" id="SSF47384">
    <property type="entry name" value="Homodimeric domain of signal transducing histidine kinase"/>
    <property type="match status" value="1"/>
</dbReference>
<evidence type="ECO:0000313" key="17">
    <source>
        <dbReference type="EMBL" id="ABV14922.1"/>
    </source>
</evidence>
<dbReference type="PIRSF" id="PIRSF036431">
    <property type="entry name" value="STHK_DctB"/>
    <property type="match status" value="1"/>
</dbReference>
<dbReference type="InterPro" id="IPR004358">
    <property type="entry name" value="Sig_transdc_His_kin-like_C"/>
</dbReference>
<keyword evidence="9" id="KW-0418">Kinase</keyword>
<dbReference type="InterPro" id="IPR036097">
    <property type="entry name" value="HisK_dim/P_sf"/>
</dbReference>
<accession>A8AN59</accession>
<dbReference type="PRINTS" id="PR00344">
    <property type="entry name" value="BCTRLSENSOR"/>
</dbReference>
<keyword evidence="18" id="KW-1185">Reference proteome</keyword>
<dbReference type="GO" id="GO:0005886">
    <property type="term" value="C:plasma membrane"/>
    <property type="evidence" value="ECO:0007669"/>
    <property type="project" value="UniProtKB-SubCell"/>
</dbReference>
<dbReference type="GO" id="GO:0005524">
    <property type="term" value="F:ATP binding"/>
    <property type="evidence" value="ECO:0007669"/>
    <property type="project" value="UniProtKB-KW"/>
</dbReference>
<keyword evidence="10" id="KW-0067">ATP-binding</keyword>
<dbReference type="InterPro" id="IPR029151">
    <property type="entry name" value="Sensor-like_sf"/>
</dbReference>
<dbReference type="InterPro" id="IPR005467">
    <property type="entry name" value="His_kinase_dom"/>
</dbReference>
<feature type="coiled-coil region" evidence="14">
    <location>
        <begin position="334"/>
        <end position="368"/>
    </location>
</feature>
<comment type="subcellular location">
    <subcellularLocation>
        <location evidence="2">Cell membrane</location>
        <topology evidence="2">Multi-pass membrane protein</topology>
    </subcellularLocation>
</comment>
<sequence length="610" mass="69693">MVISNIYCIEGRWRYRIANIFLLVFLLTVSGFFLHERFIGLSGTDKMRLDMYKSTLNSTIEQYNILPYMLSTDNIIRRSLIDENGAQKYSINEKIEHLNRNLKTAAIFILDAQGKAIASSNWKEVGSYVGQNYSYRPYFKQAMAGQNGKFYGIGSTTNTPGFFLSTGIKENNKIIGVVVVKISLNEIEKAWSEGPENIIVTDEHSIIFLSSRTQWKMKSLQPLPIDIMKKLQSTRQYSINNLKPADYYPCFKLGRFIFLINDTHQSCLIPGFYSQSVTIPEFNWEMIIIMPLENIYWTLSVTFTIAIVIYLLVLTFINYWRMRLKTQKLLAQTNETLEKQVKERTLELESINKKLVQEMKERSQAEQVLQLTRSELAESSKLAALGQMATEIAHEQNQPLAALHALTDNARIMLTKGMYSQVDQNLKYTISVIERMTQLISELKAFASRHRVPKGSADVIKVMYRAIELLNHSMEKNHVERRIKASSTPLFVGCDELGLEQIFSNLISNALDAMENGANKRLDIALCRVDQQIIITLKDTGPGFSPQAIDRIFEPFFTTKRRGMGLGLAIVSEIVRNSNGTIRADNHPEGGAMITLTWKEWRGDHNENEQ</sequence>
<evidence type="ECO:0000256" key="9">
    <source>
        <dbReference type="ARBA" id="ARBA00022777"/>
    </source>
</evidence>
<proteinExistence type="predicted"/>
<dbReference type="Gene3D" id="3.30.450.20">
    <property type="entry name" value="PAS domain"/>
    <property type="match status" value="2"/>
</dbReference>
<dbReference type="Pfam" id="PF02743">
    <property type="entry name" value="dCache_1"/>
    <property type="match status" value="1"/>
</dbReference>
<protein>
    <recommendedName>
        <fullName evidence="3">histidine kinase</fullName>
        <ecNumber evidence="3">2.7.13.3</ecNumber>
    </recommendedName>
</protein>
<evidence type="ECO:0000256" key="4">
    <source>
        <dbReference type="ARBA" id="ARBA00022475"/>
    </source>
</evidence>
<keyword evidence="7 15" id="KW-0812">Transmembrane</keyword>
<gene>
    <name evidence="17" type="ordered locus">CKO_03846</name>
</gene>
<dbReference type="Gene3D" id="3.30.565.10">
    <property type="entry name" value="Histidine kinase-like ATPase, C-terminal domain"/>
    <property type="match status" value="1"/>
</dbReference>
<keyword evidence="8" id="KW-0547">Nucleotide-binding</keyword>
<evidence type="ECO:0000256" key="10">
    <source>
        <dbReference type="ARBA" id="ARBA00022840"/>
    </source>
</evidence>
<keyword evidence="14" id="KW-0175">Coiled coil</keyword>
<dbReference type="KEGG" id="cko:CKO_03846"/>
<evidence type="ECO:0000313" key="18">
    <source>
        <dbReference type="Proteomes" id="UP000008148"/>
    </source>
</evidence>
<evidence type="ECO:0000259" key="16">
    <source>
        <dbReference type="PROSITE" id="PS50109"/>
    </source>
</evidence>
<dbReference type="InterPro" id="IPR003594">
    <property type="entry name" value="HATPase_dom"/>
</dbReference>
<dbReference type="CDD" id="cd00082">
    <property type="entry name" value="HisKA"/>
    <property type="match status" value="1"/>
</dbReference>
<dbReference type="OrthoDB" id="9772100at2"/>
<dbReference type="Gene3D" id="1.10.287.130">
    <property type="match status" value="1"/>
</dbReference>
<dbReference type="Pfam" id="PF02518">
    <property type="entry name" value="HATPase_c"/>
    <property type="match status" value="1"/>
</dbReference>
<dbReference type="SMART" id="SM00387">
    <property type="entry name" value="HATPase_c"/>
    <property type="match status" value="1"/>
</dbReference>
<dbReference type="Proteomes" id="UP000008148">
    <property type="component" value="Chromosome"/>
</dbReference>
<evidence type="ECO:0000256" key="2">
    <source>
        <dbReference type="ARBA" id="ARBA00004651"/>
    </source>
</evidence>
<dbReference type="STRING" id="290338.CKO_03846"/>
<keyword evidence="4" id="KW-1003">Cell membrane</keyword>
<evidence type="ECO:0000256" key="3">
    <source>
        <dbReference type="ARBA" id="ARBA00012438"/>
    </source>
</evidence>
<dbReference type="InterPro" id="IPR003661">
    <property type="entry name" value="HisK_dim/P_dom"/>
</dbReference>
<evidence type="ECO:0000256" key="8">
    <source>
        <dbReference type="ARBA" id="ARBA00022741"/>
    </source>
</evidence>